<organism evidence="2 3">
    <name type="scientific">Streptomyces thermolineatus</name>
    <dbReference type="NCBI Taxonomy" id="44033"/>
    <lineage>
        <taxon>Bacteria</taxon>
        <taxon>Bacillati</taxon>
        <taxon>Actinomycetota</taxon>
        <taxon>Actinomycetes</taxon>
        <taxon>Kitasatosporales</taxon>
        <taxon>Streptomycetaceae</taxon>
        <taxon>Streptomyces</taxon>
    </lineage>
</organism>
<accession>A0ABP5Y072</accession>
<evidence type="ECO:0000313" key="2">
    <source>
        <dbReference type="EMBL" id="GAA2470718.1"/>
    </source>
</evidence>
<gene>
    <name evidence="2" type="ORF">GCM10010406_02890</name>
</gene>
<reference evidence="3" key="1">
    <citation type="journal article" date="2019" name="Int. J. Syst. Evol. Microbiol.">
        <title>The Global Catalogue of Microorganisms (GCM) 10K type strain sequencing project: providing services to taxonomists for standard genome sequencing and annotation.</title>
        <authorList>
            <consortium name="The Broad Institute Genomics Platform"/>
            <consortium name="The Broad Institute Genome Sequencing Center for Infectious Disease"/>
            <person name="Wu L."/>
            <person name="Ma J."/>
        </authorList>
    </citation>
    <scope>NUCLEOTIDE SEQUENCE [LARGE SCALE GENOMIC DNA]</scope>
    <source>
        <strain evidence="3">JCM 6307</strain>
    </source>
</reference>
<dbReference type="RefSeq" id="WP_344381239.1">
    <property type="nucleotide sequence ID" value="NZ_BAAATA010000001.1"/>
</dbReference>
<dbReference type="InterPro" id="IPR024726">
    <property type="entry name" value="FhuF_C"/>
</dbReference>
<protein>
    <submittedName>
        <fullName evidence="2">(2Fe-2S)-binding protein</fullName>
    </submittedName>
</protein>
<sequence>MRHALDRLAALGPYFAVRCGDRPDGDGFRPLAELYGDGLGPYVAEVGRRMRTDQPRVAASTAQFGIASRLWSLALGSAALGGRVPDLSPDALWWRYPPSGSFELWLPGPRALPGAPAEALRASVLESNLRVLDAALRERHGLSPQVLRGNTASALVGALRVLTDRAPDAPFRPAALVEELLGTDPLSGSGTFVHEEGLGSYFARRSCCLYYRVPGGGICGDCVLRTRPRS</sequence>
<keyword evidence="3" id="KW-1185">Reference proteome</keyword>
<evidence type="ECO:0000259" key="1">
    <source>
        <dbReference type="Pfam" id="PF11575"/>
    </source>
</evidence>
<dbReference type="Proteomes" id="UP001501358">
    <property type="component" value="Unassembled WGS sequence"/>
</dbReference>
<feature type="domain" description="Ferric siderophore reductase C-terminal" evidence="1">
    <location>
        <begin position="204"/>
        <end position="224"/>
    </location>
</feature>
<comment type="caution">
    <text evidence="2">The sequence shown here is derived from an EMBL/GenBank/DDBJ whole genome shotgun (WGS) entry which is preliminary data.</text>
</comment>
<name>A0ABP5Y072_9ACTN</name>
<dbReference type="EMBL" id="BAAATA010000001">
    <property type="protein sequence ID" value="GAA2470718.1"/>
    <property type="molecule type" value="Genomic_DNA"/>
</dbReference>
<evidence type="ECO:0000313" key="3">
    <source>
        <dbReference type="Proteomes" id="UP001501358"/>
    </source>
</evidence>
<proteinExistence type="predicted"/>
<dbReference type="Pfam" id="PF11575">
    <property type="entry name" value="FhuF_C"/>
    <property type="match status" value="1"/>
</dbReference>